<organism evidence="1">
    <name type="scientific">viral metagenome</name>
    <dbReference type="NCBI Taxonomy" id="1070528"/>
    <lineage>
        <taxon>unclassified sequences</taxon>
        <taxon>metagenomes</taxon>
        <taxon>organismal metagenomes</taxon>
    </lineage>
</organism>
<name>A0A6C0CM57_9ZZZZ</name>
<sequence>MDFPRVWVCEQCGNSNYCTERNDETFIQCQQCKHEMNVEHIEFEFVFWRCCKCKHENDPTETITERDEMAFAKCHSCGFEERILIVI</sequence>
<accession>A0A6C0CM57</accession>
<evidence type="ECO:0000313" key="1">
    <source>
        <dbReference type="EMBL" id="QHT04970.1"/>
    </source>
</evidence>
<proteinExistence type="predicted"/>
<dbReference type="EMBL" id="MN739448">
    <property type="protein sequence ID" value="QHT04970.1"/>
    <property type="molecule type" value="Genomic_DNA"/>
</dbReference>
<protein>
    <submittedName>
        <fullName evidence="1">Uncharacterized protein</fullName>
    </submittedName>
</protein>
<reference evidence="1" key="1">
    <citation type="journal article" date="2020" name="Nature">
        <title>Giant virus diversity and host interactions through global metagenomics.</title>
        <authorList>
            <person name="Schulz F."/>
            <person name="Roux S."/>
            <person name="Paez-Espino D."/>
            <person name="Jungbluth S."/>
            <person name="Walsh D.A."/>
            <person name="Denef V.J."/>
            <person name="McMahon K.D."/>
            <person name="Konstantinidis K.T."/>
            <person name="Eloe-Fadrosh E.A."/>
            <person name="Kyrpides N.C."/>
            <person name="Woyke T."/>
        </authorList>
    </citation>
    <scope>NUCLEOTIDE SEQUENCE</scope>
    <source>
        <strain evidence="1">GVMAG-M-3300021354-14</strain>
    </source>
</reference>
<dbReference type="AlphaFoldDB" id="A0A6C0CM57"/>